<sequence>MDLFGGADLSGEKPLNGVYYEKATDLFVSFSRGRRYKEWPAKGCTFDREWQERIKRERAI</sequence>
<comment type="caution">
    <text evidence="1">The sequence shown here is derived from an EMBL/GenBank/DDBJ whole genome shotgun (WGS) entry which is preliminary data.</text>
</comment>
<keyword evidence="2" id="KW-1185">Reference proteome</keyword>
<reference evidence="1 2" key="1">
    <citation type="submission" date="2019-08" db="EMBL/GenBank/DDBJ databases">
        <title>Genome sequencing of Paenibacillus faecis DSM 23593(T).</title>
        <authorList>
            <person name="Kook J.-K."/>
            <person name="Park S.-N."/>
            <person name="Lim Y.K."/>
        </authorList>
    </citation>
    <scope>NUCLEOTIDE SEQUENCE [LARGE SCALE GENOMIC DNA]</scope>
    <source>
        <strain evidence="1 2">DSM 23593</strain>
    </source>
</reference>
<proteinExistence type="predicted"/>
<dbReference type="Proteomes" id="UP000325218">
    <property type="component" value="Unassembled WGS sequence"/>
</dbReference>
<organism evidence="1 2">
    <name type="scientific">Paenibacillus faecis</name>
    <dbReference type="NCBI Taxonomy" id="862114"/>
    <lineage>
        <taxon>Bacteria</taxon>
        <taxon>Bacillati</taxon>
        <taxon>Bacillota</taxon>
        <taxon>Bacilli</taxon>
        <taxon>Bacillales</taxon>
        <taxon>Paenibacillaceae</taxon>
        <taxon>Paenibacillus</taxon>
    </lineage>
</organism>
<name>A0A5D0CN25_9BACL</name>
<dbReference type="EMBL" id="VSDO01000005">
    <property type="protein sequence ID" value="TYA11102.1"/>
    <property type="molecule type" value="Genomic_DNA"/>
</dbReference>
<protein>
    <submittedName>
        <fullName evidence="1">Uncharacterized protein</fullName>
    </submittedName>
</protein>
<gene>
    <name evidence="1" type="ORF">FRY98_24640</name>
</gene>
<evidence type="ECO:0000313" key="2">
    <source>
        <dbReference type="Proteomes" id="UP000325218"/>
    </source>
</evidence>
<dbReference type="OrthoDB" id="2663200at2"/>
<evidence type="ECO:0000313" key="1">
    <source>
        <dbReference type="EMBL" id="TYA11102.1"/>
    </source>
</evidence>
<dbReference type="AlphaFoldDB" id="A0A5D0CN25"/>
<accession>A0A5D0CN25</accession>